<sequence length="360" mass="42068">MEFTKNQMKITKGVAILFMLLLHLFCTKDFQNLYKPIIIIGNVPLVYYLALFGDCCVAIYCFCSGYGLLVSYKNNKENYFKNNIKRLLKLYINFWIILVLFVLILGPIMGMGSDFPGDLKTFLLTFTALSPAYNGAWWFLTTYIFLVLSSPFLNKLVIKFNFKFILIASFLFYFVAYIQRIKGVLVFDNNILDWSIKQIALFGTSQFPFIVGVVFAHKKWYSNLYNRFNYVKYKNLLGMALIILMIIAHGFVETLFVAVFTGIVFICIFNLMDKPKWLVSLLNYLGDHSTNMWLTHMFFYMIYFKKLVYAPKYSILIFIWLIVLCLGASYLVNFIYKPIINLLDKRYKNNVIVNNENLGC</sequence>
<feature type="transmembrane region" description="Helical" evidence="1">
    <location>
        <begin position="315"/>
        <end position="336"/>
    </location>
</feature>
<feature type="transmembrane region" description="Helical" evidence="1">
    <location>
        <begin position="46"/>
        <end position="69"/>
    </location>
</feature>
<gene>
    <name evidence="3" type="ORF">GBZ86_02485</name>
</gene>
<keyword evidence="1" id="KW-1133">Transmembrane helix</keyword>
<dbReference type="InterPro" id="IPR002656">
    <property type="entry name" value="Acyl_transf_3_dom"/>
</dbReference>
<evidence type="ECO:0000313" key="4">
    <source>
        <dbReference type="Proteomes" id="UP000430345"/>
    </source>
</evidence>
<dbReference type="EMBL" id="WHJC01000014">
    <property type="protein sequence ID" value="MPQ42625.1"/>
    <property type="molecule type" value="Genomic_DNA"/>
</dbReference>
<dbReference type="RefSeq" id="WP_152887429.1">
    <property type="nucleotide sequence ID" value="NZ_WHJC01000014.1"/>
</dbReference>
<evidence type="ECO:0000256" key="1">
    <source>
        <dbReference type="SAM" id="Phobius"/>
    </source>
</evidence>
<accession>A0A6I1MGX6</accession>
<name>A0A6I1MGX6_9CLOT</name>
<evidence type="ECO:0000259" key="2">
    <source>
        <dbReference type="Pfam" id="PF01757"/>
    </source>
</evidence>
<dbReference type="Proteomes" id="UP000430345">
    <property type="component" value="Unassembled WGS sequence"/>
</dbReference>
<evidence type="ECO:0000313" key="3">
    <source>
        <dbReference type="EMBL" id="MPQ42625.1"/>
    </source>
</evidence>
<dbReference type="GO" id="GO:0016747">
    <property type="term" value="F:acyltransferase activity, transferring groups other than amino-acyl groups"/>
    <property type="evidence" value="ECO:0007669"/>
    <property type="project" value="InterPro"/>
</dbReference>
<keyword evidence="1" id="KW-0812">Transmembrane</keyword>
<comment type="caution">
    <text evidence="3">The sequence shown here is derived from an EMBL/GenBank/DDBJ whole genome shotgun (WGS) entry which is preliminary data.</text>
</comment>
<feature type="domain" description="Acyltransferase 3" evidence="2">
    <location>
        <begin position="10"/>
        <end position="332"/>
    </location>
</feature>
<keyword evidence="4" id="KW-1185">Reference proteome</keyword>
<feature type="transmembrane region" description="Helical" evidence="1">
    <location>
        <begin position="90"/>
        <end position="110"/>
    </location>
</feature>
<dbReference type="AlphaFoldDB" id="A0A6I1MGX6"/>
<proteinExistence type="predicted"/>
<reference evidence="3 4" key="1">
    <citation type="submission" date="2019-10" db="EMBL/GenBank/DDBJ databases">
        <title>The Genome Sequence of Clostridium tarantellae Isolated from Fish Brain.</title>
        <authorList>
            <person name="Bano L."/>
            <person name="Kiel M."/>
            <person name="Sales G."/>
            <person name="Doxey A.C."/>
            <person name="Mansfield M.J."/>
            <person name="Schiavone M."/>
            <person name="Rossetto O."/>
            <person name="Pirazzini M."/>
            <person name="Dobrindt U."/>
            <person name="Montecucco C."/>
        </authorList>
    </citation>
    <scope>NUCLEOTIDE SEQUENCE [LARGE SCALE GENOMIC DNA]</scope>
    <source>
        <strain evidence="3 4">DSM 3997</strain>
    </source>
</reference>
<feature type="transmembrane region" description="Helical" evidence="1">
    <location>
        <begin position="199"/>
        <end position="218"/>
    </location>
</feature>
<dbReference type="Pfam" id="PF01757">
    <property type="entry name" value="Acyl_transf_3"/>
    <property type="match status" value="1"/>
</dbReference>
<feature type="transmembrane region" description="Helical" evidence="1">
    <location>
        <begin position="122"/>
        <end position="148"/>
    </location>
</feature>
<protein>
    <submittedName>
        <fullName evidence="3">Acyltransferase family protein</fullName>
    </submittedName>
</protein>
<keyword evidence="3" id="KW-0012">Acyltransferase</keyword>
<feature type="transmembrane region" description="Helical" evidence="1">
    <location>
        <begin position="160"/>
        <end position="179"/>
    </location>
</feature>
<keyword evidence="3" id="KW-0808">Transferase</keyword>
<dbReference type="OrthoDB" id="9807022at2"/>
<keyword evidence="1" id="KW-0472">Membrane</keyword>
<feature type="transmembrane region" description="Helical" evidence="1">
    <location>
        <begin position="230"/>
        <end position="248"/>
    </location>
</feature>
<organism evidence="3 4">
    <name type="scientific">Clostridium tarantellae</name>
    <dbReference type="NCBI Taxonomy" id="39493"/>
    <lineage>
        <taxon>Bacteria</taxon>
        <taxon>Bacillati</taxon>
        <taxon>Bacillota</taxon>
        <taxon>Clostridia</taxon>
        <taxon>Eubacteriales</taxon>
        <taxon>Clostridiaceae</taxon>
        <taxon>Clostridium</taxon>
    </lineage>
</organism>